<organism evidence="4 5">
    <name type="scientific">Methanolapillus africanus</name>
    <dbReference type="NCBI Taxonomy" id="3028297"/>
    <lineage>
        <taxon>Archaea</taxon>
        <taxon>Methanobacteriati</taxon>
        <taxon>Methanobacteriota</taxon>
        <taxon>Stenosarchaea group</taxon>
        <taxon>Methanomicrobia</taxon>
        <taxon>Methanosarcinales</taxon>
        <taxon>Methanosarcinaceae</taxon>
        <taxon>Methanolapillus</taxon>
    </lineage>
</organism>
<evidence type="ECO:0000313" key="4">
    <source>
        <dbReference type="EMBL" id="MDV0446678.1"/>
    </source>
</evidence>
<protein>
    <recommendedName>
        <fullName evidence="3">GLUG domain-containing protein</fullName>
    </recommendedName>
</protein>
<dbReference type="RefSeq" id="WP_338099082.1">
    <property type="nucleotide sequence ID" value="NZ_JAWDKD010000009.1"/>
</dbReference>
<proteinExistence type="predicted"/>
<dbReference type="Pfam" id="PF07581">
    <property type="entry name" value="Glug"/>
    <property type="match status" value="2"/>
</dbReference>
<dbReference type="EMBL" id="JAWDKD010000009">
    <property type="protein sequence ID" value="MDV0446678.1"/>
    <property type="molecule type" value="Genomic_DNA"/>
</dbReference>
<dbReference type="AlphaFoldDB" id="A0AAE4SDK4"/>
<gene>
    <name evidence="4" type="ORF">MsAg5_05280</name>
</gene>
<accession>A0AAE4SDK4</accession>
<dbReference type="Gene3D" id="2.160.20.110">
    <property type="match status" value="3"/>
</dbReference>
<feature type="domain" description="GLUG" evidence="3">
    <location>
        <begin position="720"/>
        <end position="744"/>
    </location>
</feature>
<dbReference type="Proteomes" id="UP001271789">
    <property type="component" value="Unassembled WGS sequence"/>
</dbReference>
<evidence type="ECO:0000256" key="2">
    <source>
        <dbReference type="SAM" id="Phobius"/>
    </source>
</evidence>
<keyword evidence="5" id="KW-1185">Reference proteome</keyword>
<evidence type="ECO:0000256" key="1">
    <source>
        <dbReference type="SAM" id="MobiDB-lite"/>
    </source>
</evidence>
<reference evidence="4" key="1">
    <citation type="submission" date="2023-06" db="EMBL/GenBank/DDBJ databases">
        <title>Genome sequence of Methanosarcinaceae archaeon Ag5.</title>
        <authorList>
            <person name="Protasov E."/>
            <person name="Platt K."/>
            <person name="Poehlein A."/>
            <person name="Daniel R."/>
            <person name="Brune A."/>
        </authorList>
    </citation>
    <scope>NUCLEOTIDE SEQUENCE</scope>
    <source>
        <strain evidence="4">Ag5</strain>
    </source>
</reference>
<feature type="region of interest" description="Disordered" evidence="1">
    <location>
        <begin position="60"/>
        <end position="87"/>
    </location>
</feature>
<keyword evidence="2" id="KW-1133">Transmembrane helix</keyword>
<name>A0AAE4SDK4_9EURY</name>
<comment type="caution">
    <text evidence="4">The sequence shown here is derived from an EMBL/GenBank/DDBJ whole genome shotgun (WGS) entry which is preliminary data.</text>
</comment>
<feature type="transmembrane region" description="Helical" evidence="2">
    <location>
        <begin position="14"/>
        <end position="34"/>
    </location>
</feature>
<evidence type="ECO:0000313" key="5">
    <source>
        <dbReference type="Proteomes" id="UP001271789"/>
    </source>
</evidence>
<keyword evidence="2" id="KW-0812">Transmembrane</keyword>
<dbReference type="InterPro" id="IPR011493">
    <property type="entry name" value="GLUG"/>
</dbReference>
<evidence type="ECO:0000259" key="3">
    <source>
        <dbReference type="Pfam" id="PF07581"/>
    </source>
</evidence>
<sequence length="926" mass="97589">MDSKEETKYKQKKYIPVAIIILLLLLAVFTYYYVQNNAEVNAMLDCKCANPSPIATGYEPTEPVKSSSPDAIHVTPGGNGTNPPTPGIPTIASVELYDYNQDNAKSLRVVLKMDNPSMQITDLSVEYENANDPADNGSIAIDTTSPSQFTAMGVNTGKYLVSIPAVSGNPLDEVGTVHYNDTSDKVGYLKTYEYHFEINTDAGISKSSYYPFQSGTGVVSSPFEIQNIVQFDALRYHTGNDSGGRYYAVTKDIDFPSEWNNNSAGDRALSDGTGWVPIGGNKTAAPSPYTPFYDTDAFRGNVDFKNKTFSNFIIQTEKPAAGLFGSIGGIYKRNNTTDVWEFYRKAEIKDLKITSMTIKNAGTTKPVSVGSLTGYANNSTIKNINVTMEVEGKSVAGGLAGYIVNSTVDDSRVTGTVATYEISAGGLIGSAYDCSINNSHSVTDVTGGKSGGTNTNQTAGLISNMAGTNIKDSTSTGTISGYGHTGGLVGIIYYGYPFSSTGSKIINSSHTGDISGRNMTGGLVGIANGGENLLIEDSTVTGDITISFLRSQDEGVGGLVGLFNTYNSTIKNSSYVGNISCVGTTTKQKDIGGLVGFGFSSNVTVIDSKAETNITVNYAENVGGIAGETHTTWTIENTTAIGNITAVNIGPNTANMINAGGLVGDFRNNSTIINSSSMMNINGANDTSLSGRSYGGLVGSSTNDSKIINSYAAGNVTSNGMRVGGLVGSTLGIVIEDSYSTGTVKGRGEVGGLIGNVTRNEDRNQLNPLIIEKIHPAYISNSYATGDVITTDTDNGGLFGRIGSNVTIENCIALNTNISGYDRIGRVYGSIATGAENNSISNNYAYENMTVAVSRFSTSGTVSENTGTNGLNVTAAQAKSLTFYTDPATLNWNDGTTVWEIRSGYPLPVLTWQTTVPANPPAWATA</sequence>
<keyword evidence="2" id="KW-0472">Membrane</keyword>
<feature type="domain" description="GLUG" evidence="3">
    <location>
        <begin position="691"/>
        <end position="717"/>
    </location>
</feature>